<name>A0A8X6WAV7_TRICX</name>
<dbReference type="AlphaFoldDB" id="A0A8X6WAV7"/>
<evidence type="ECO:0000313" key="2">
    <source>
        <dbReference type="Proteomes" id="UP000887159"/>
    </source>
</evidence>
<sequence>MPQLRCDAETGRGEATNRKFTSLASQKWIFWTMVIRHPLPPSLVDQFLLSMASRRCIDVTRFSALYSELPTKKDSSAMCCLSREESDSTLSINGSESDSETVDCFQSSVCESESSDDGFVLLPVMLAVLSHALKFIPEEKSRMCFYFVHKCHKIRL</sequence>
<gene>
    <name evidence="1" type="ORF">TNCV_3120661</name>
</gene>
<protein>
    <submittedName>
        <fullName evidence="1">Uncharacterized protein</fullName>
    </submittedName>
</protein>
<dbReference type="Proteomes" id="UP000887159">
    <property type="component" value="Unassembled WGS sequence"/>
</dbReference>
<proteinExistence type="predicted"/>
<dbReference type="EMBL" id="BMAU01021394">
    <property type="protein sequence ID" value="GFY30906.1"/>
    <property type="molecule type" value="Genomic_DNA"/>
</dbReference>
<comment type="caution">
    <text evidence="1">The sequence shown here is derived from an EMBL/GenBank/DDBJ whole genome shotgun (WGS) entry which is preliminary data.</text>
</comment>
<evidence type="ECO:0000313" key="1">
    <source>
        <dbReference type="EMBL" id="GFY30906.1"/>
    </source>
</evidence>
<reference evidence="1" key="1">
    <citation type="submission" date="2020-08" db="EMBL/GenBank/DDBJ databases">
        <title>Multicomponent nature underlies the extraordinary mechanical properties of spider dragline silk.</title>
        <authorList>
            <person name="Kono N."/>
            <person name="Nakamura H."/>
            <person name="Mori M."/>
            <person name="Yoshida Y."/>
            <person name="Ohtoshi R."/>
            <person name="Malay A.D."/>
            <person name="Moran D.A.P."/>
            <person name="Tomita M."/>
            <person name="Numata K."/>
            <person name="Arakawa K."/>
        </authorList>
    </citation>
    <scope>NUCLEOTIDE SEQUENCE</scope>
</reference>
<accession>A0A8X6WAV7</accession>
<organism evidence="1 2">
    <name type="scientific">Trichonephila clavipes</name>
    <name type="common">Golden silk orbweaver</name>
    <name type="synonym">Nephila clavipes</name>
    <dbReference type="NCBI Taxonomy" id="2585209"/>
    <lineage>
        <taxon>Eukaryota</taxon>
        <taxon>Metazoa</taxon>
        <taxon>Ecdysozoa</taxon>
        <taxon>Arthropoda</taxon>
        <taxon>Chelicerata</taxon>
        <taxon>Arachnida</taxon>
        <taxon>Araneae</taxon>
        <taxon>Araneomorphae</taxon>
        <taxon>Entelegynae</taxon>
        <taxon>Araneoidea</taxon>
        <taxon>Nephilidae</taxon>
        <taxon>Trichonephila</taxon>
    </lineage>
</organism>
<keyword evidence="2" id="KW-1185">Reference proteome</keyword>